<name>A0AAD2FBP7_9STRA</name>
<evidence type="ECO:0000256" key="2">
    <source>
        <dbReference type="ARBA" id="ARBA00023002"/>
    </source>
</evidence>
<feature type="signal peptide" evidence="4">
    <location>
        <begin position="1"/>
        <end position="22"/>
    </location>
</feature>
<dbReference type="GO" id="GO:0033743">
    <property type="term" value="F:peptide-methionine (R)-S-oxide reductase activity"/>
    <property type="evidence" value="ECO:0007669"/>
    <property type="project" value="InterPro"/>
</dbReference>
<feature type="chain" id="PRO_5042157104" description="MsrB domain-containing protein" evidence="4">
    <location>
        <begin position="23"/>
        <end position="546"/>
    </location>
</feature>
<dbReference type="SUPFAM" id="SSF51316">
    <property type="entry name" value="Mss4-like"/>
    <property type="match status" value="1"/>
</dbReference>
<evidence type="ECO:0000256" key="1">
    <source>
        <dbReference type="ARBA" id="ARBA00007174"/>
    </source>
</evidence>
<dbReference type="AlphaFoldDB" id="A0AAD2FBP7"/>
<dbReference type="PANTHER" id="PTHR10173:SF57">
    <property type="entry name" value="PEPTIDE-METHIONINE (R)-S-OXIDE REDUCTASE"/>
    <property type="match status" value="1"/>
</dbReference>
<reference evidence="6" key="1">
    <citation type="submission" date="2023-08" db="EMBL/GenBank/DDBJ databases">
        <authorList>
            <person name="Audoor S."/>
            <person name="Bilcke G."/>
        </authorList>
    </citation>
    <scope>NUCLEOTIDE SEQUENCE</scope>
</reference>
<dbReference type="InterPro" id="IPR002641">
    <property type="entry name" value="PNPLA_dom"/>
</dbReference>
<feature type="domain" description="MsrB" evidence="5">
    <location>
        <begin position="96"/>
        <end position="225"/>
    </location>
</feature>
<dbReference type="NCBIfam" id="TIGR00357">
    <property type="entry name" value="peptide-methionine (R)-S-oxide reductase MsrB"/>
    <property type="match status" value="1"/>
</dbReference>
<keyword evidence="3" id="KW-0443">Lipid metabolism</keyword>
<proteinExistence type="inferred from homology"/>
<dbReference type="GO" id="GO:0005737">
    <property type="term" value="C:cytoplasm"/>
    <property type="evidence" value="ECO:0007669"/>
    <property type="project" value="TreeGrafter"/>
</dbReference>
<accession>A0AAD2FBP7</accession>
<dbReference type="InterPro" id="IPR028427">
    <property type="entry name" value="Met_Sox_Rdtase_MsrB"/>
</dbReference>
<evidence type="ECO:0000313" key="7">
    <source>
        <dbReference type="Proteomes" id="UP001295423"/>
    </source>
</evidence>
<dbReference type="PROSITE" id="PS51790">
    <property type="entry name" value="MSRB"/>
    <property type="match status" value="1"/>
</dbReference>
<organism evidence="6 7">
    <name type="scientific">Cylindrotheca closterium</name>
    <dbReference type="NCBI Taxonomy" id="2856"/>
    <lineage>
        <taxon>Eukaryota</taxon>
        <taxon>Sar</taxon>
        <taxon>Stramenopiles</taxon>
        <taxon>Ochrophyta</taxon>
        <taxon>Bacillariophyta</taxon>
        <taxon>Bacillariophyceae</taxon>
        <taxon>Bacillariophycidae</taxon>
        <taxon>Bacillariales</taxon>
        <taxon>Bacillariaceae</taxon>
        <taxon>Cylindrotheca</taxon>
    </lineage>
</organism>
<dbReference type="InterPro" id="IPR002579">
    <property type="entry name" value="Met_Sox_Rdtase_MsrB_dom"/>
</dbReference>
<evidence type="ECO:0000259" key="5">
    <source>
        <dbReference type="PROSITE" id="PS51790"/>
    </source>
</evidence>
<comment type="caution">
    <text evidence="6">The sequence shown here is derived from an EMBL/GenBank/DDBJ whole genome shotgun (WGS) entry which is preliminary data.</text>
</comment>
<dbReference type="GO" id="GO:0006629">
    <property type="term" value="P:lipid metabolic process"/>
    <property type="evidence" value="ECO:0007669"/>
    <property type="project" value="UniProtKB-KW"/>
</dbReference>
<keyword evidence="7" id="KW-1185">Reference proteome</keyword>
<protein>
    <recommendedName>
        <fullName evidence="5">MsrB domain-containing protein</fullName>
    </recommendedName>
</protein>
<dbReference type="Pfam" id="PF01641">
    <property type="entry name" value="SelR"/>
    <property type="match status" value="1"/>
</dbReference>
<dbReference type="GO" id="GO:0030091">
    <property type="term" value="P:protein repair"/>
    <property type="evidence" value="ECO:0007669"/>
    <property type="project" value="InterPro"/>
</dbReference>
<dbReference type="EMBL" id="CAKOGP040000001">
    <property type="protein sequence ID" value="CAJ1899070.1"/>
    <property type="molecule type" value="Genomic_DNA"/>
</dbReference>
<dbReference type="InterPro" id="IPR011057">
    <property type="entry name" value="Mss4-like_sf"/>
</dbReference>
<dbReference type="InterPro" id="IPR016035">
    <property type="entry name" value="Acyl_Trfase/lysoPLipase"/>
</dbReference>
<evidence type="ECO:0000313" key="6">
    <source>
        <dbReference type="EMBL" id="CAJ1899070.1"/>
    </source>
</evidence>
<sequence>MPFRCRTTLVLLAIILIEASFGLCPSQFDSTKANKNNNINVHDINQKEGEQHSRRQFASDIAKPILGSFIIGSAPTSAHASVPKSRSEGYDVQLSDAEWKSKLTPRQYEILREGGTERPYTSILEGEERAGKYSCAGCGTELFTSESKFHSGTGWPSFATGLKGVEVKQVSKFEANLAGAEIRCATCGGHLGDVFNDGWIFPGTPAYDSGKRFCVDGSALVFRPIQGDDIMDGFHNRILVQQAHHSGYRRGDSRSYCRGSRSNGLVGFGSDAELDTLSSAEDKFAPHIAIPGGGIYFYWQAGVITFLREEGYDLSKCTYTGASAGALTATLGITNVDFYDATDLALSLAGKAGVWDRKGGLQGIWGPMVEEWLEGLIPSDSIENLNGRLSLLGMLLLHWCFRGLNENGMLTPSLDHHPSTVTPIPSFGKEKISDFKSKSDLVKCNMASVHLPWFLDGRLTCDFRDRPHIDGSFLARPGDFLHPKRNENNDSLLILDWQEDPVLNSKGSFDFVEALSPDGIYGLLEYGKKHAKRMEEQGRFASLRKV</sequence>
<dbReference type="SUPFAM" id="SSF52151">
    <property type="entry name" value="FabD/lysophospholipase-like"/>
    <property type="match status" value="1"/>
</dbReference>
<keyword evidence="2" id="KW-0560">Oxidoreductase</keyword>
<evidence type="ECO:0000256" key="3">
    <source>
        <dbReference type="ARBA" id="ARBA00023098"/>
    </source>
</evidence>
<evidence type="ECO:0000256" key="4">
    <source>
        <dbReference type="SAM" id="SignalP"/>
    </source>
</evidence>
<dbReference type="GO" id="GO:0006979">
    <property type="term" value="P:response to oxidative stress"/>
    <property type="evidence" value="ECO:0007669"/>
    <property type="project" value="InterPro"/>
</dbReference>
<comment type="similarity">
    <text evidence="1">Belongs to the MsrB Met sulfoxide reductase family.</text>
</comment>
<gene>
    <name evidence="6" type="ORF">CYCCA115_LOCUS268</name>
</gene>
<dbReference type="Gene3D" id="2.170.150.20">
    <property type="entry name" value="Peptide methionine sulfoxide reductase"/>
    <property type="match status" value="1"/>
</dbReference>
<dbReference type="Pfam" id="PF01734">
    <property type="entry name" value="Patatin"/>
    <property type="match status" value="1"/>
</dbReference>
<dbReference type="Proteomes" id="UP001295423">
    <property type="component" value="Unassembled WGS sequence"/>
</dbReference>
<keyword evidence="4" id="KW-0732">Signal</keyword>
<dbReference type="PANTHER" id="PTHR10173">
    <property type="entry name" value="METHIONINE SULFOXIDE REDUCTASE"/>
    <property type="match status" value="1"/>
</dbReference>